<keyword evidence="5 7" id="KW-1133">Transmembrane helix</keyword>
<dbReference type="Gene3D" id="1.10.3720.10">
    <property type="entry name" value="MetI-like"/>
    <property type="match status" value="1"/>
</dbReference>
<keyword evidence="10" id="KW-1185">Reference proteome</keyword>
<evidence type="ECO:0000256" key="1">
    <source>
        <dbReference type="ARBA" id="ARBA00004651"/>
    </source>
</evidence>
<dbReference type="GO" id="GO:0055085">
    <property type="term" value="P:transmembrane transport"/>
    <property type="evidence" value="ECO:0007669"/>
    <property type="project" value="InterPro"/>
</dbReference>
<dbReference type="Pfam" id="PF00528">
    <property type="entry name" value="BPD_transp_1"/>
    <property type="match status" value="1"/>
</dbReference>
<dbReference type="PANTHER" id="PTHR43376">
    <property type="entry name" value="OLIGOPEPTIDE TRANSPORT SYSTEM PERMEASE PROTEIN"/>
    <property type="match status" value="1"/>
</dbReference>
<proteinExistence type="inferred from homology"/>
<dbReference type="EMBL" id="BONI01000022">
    <property type="protein sequence ID" value="GIG06383.1"/>
    <property type="molecule type" value="Genomic_DNA"/>
</dbReference>
<feature type="transmembrane region" description="Helical" evidence="7">
    <location>
        <begin position="21"/>
        <end position="43"/>
    </location>
</feature>
<evidence type="ECO:0000256" key="5">
    <source>
        <dbReference type="ARBA" id="ARBA00022989"/>
    </source>
</evidence>
<dbReference type="CDD" id="cd06261">
    <property type="entry name" value="TM_PBP2"/>
    <property type="match status" value="1"/>
</dbReference>
<comment type="similarity">
    <text evidence="7">Belongs to the binding-protein-dependent transport system permease family.</text>
</comment>
<feature type="transmembrane region" description="Helical" evidence="7">
    <location>
        <begin position="155"/>
        <end position="176"/>
    </location>
</feature>
<evidence type="ECO:0000256" key="2">
    <source>
        <dbReference type="ARBA" id="ARBA00022448"/>
    </source>
</evidence>
<comment type="subcellular location">
    <subcellularLocation>
        <location evidence="1 7">Cell membrane</location>
        <topology evidence="1 7">Multi-pass membrane protein</topology>
    </subcellularLocation>
</comment>
<dbReference type="InterPro" id="IPR045621">
    <property type="entry name" value="BPD_transp_1_N"/>
</dbReference>
<gene>
    <name evidence="9" type="ORF">Cco03nite_30830</name>
</gene>
<evidence type="ECO:0000313" key="9">
    <source>
        <dbReference type="EMBL" id="GIG06383.1"/>
    </source>
</evidence>
<dbReference type="Proteomes" id="UP000630887">
    <property type="component" value="Unassembled WGS sequence"/>
</dbReference>
<dbReference type="GO" id="GO:0005886">
    <property type="term" value="C:plasma membrane"/>
    <property type="evidence" value="ECO:0007669"/>
    <property type="project" value="UniProtKB-SubCell"/>
</dbReference>
<protein>
    <submittedName>
        <fullName evidence="9">ABC transporter permease</fullName>
    </submittedName>
</protein>
<name>A0A8J3KPQ3_9ACTN</name>
<evidence type="ECO:0000256" key="3">
    <source>
        <dbReference type="ARBA" id="ARBA00022475"/>
    </source>
</evidence>
<dbReference type="InterPro" id="IPR000515">
    <property type="entry name" value="MetI-like"/>
</dbReference>
<dbReference type="PROSITE" id="PS50928">
    <property type="entry name" value="ABC_TM1"/>
    <property type="match status" value="1"/>
</dbReference>
<keyword evidence="2 7" id="KW-0813">Transport</keyword>
<evidence type="ECO:0000256" key="6">
    <source>
        <dbReference type="ARBA" id="ARBA00023136"/>
    </source>
</evidence>
<dbReference type="AlphaFoldDB" id="A0A8J3KPQ3"/>
<keyword evidence="4 7" id="KW-0812">Transmembrane</keyword>
<sequence>MGNANGGGAPRRPRPLSLSLVLRRCAAALATLVFVVLANFFLFRILPGNPEKTFAPRGRNADPETLRQLRETLGINDPLNVQFGKYLQQLAHLDLGWSWSKKEPVLDLILRGLWPTVLLSGTALVLASGIGVWLGSRAGWRYGSRFDRWSSNLAVTFYSTPEWLLGLVVLVVLSRFGLGAGGMTDPRSDLPVWLDVLRHMLVPVLVLAVVYVAEYSLIMRSSILDERRADYLTTARAKGLRDDLVLRRHAMPNALLPTVSLLFLSLGFVVAGAITVEMVFSWPGLGRLTYEATRGPDVPLLQGLFLFFSAAVIFMNLLADLLMPVLDPRVRQP</sequence>
<evidence type="ECO:0000259" key="8">
    <source>
        <dbReference type="PROSITE" id="PS50928"/>
    </source>
</evidence>
<dbReference type="PANTHER" id="PTHR43376:SF1">
    <property type="entry name" value="OLIGOPEPTIDE TRANSPORT SYSTEM PERMEASE PROTEIN"/>
    <property type="match status" value="1"/>
</dbReference>
<feature type="domain" description="ABC transmembrane type-1" evidence="8">
    <location>
        <begin position="113"/>
        <end position="323"/>
    </location>
</feature>
<feature type="transmembrane region" description="Helical" evidence="7">
    <location>
        <begin position="300"/>
        <end position="323"/>
    </location>
</feature>
<dbReference type="SUPFAM" id="SSF161098">
    <property type="entry name" value="MetI-like"/>
    <property type="match status" value="1"/>
</dbReference>
<reference evidence="9 10" key="1">
    <citation type="submission" date="2021-01" db="EMBL/GenBank/DDBJ databases">
        <title>Whole genome shotgun sequence of Catellatospora coxensis NBRC 107359.</title>
        <authorList>
            <person name="Komaki H."/>
            <person name="Tamura T."/>
        </authorList>
    </citation>
    <scope>NUCLEOTIDE SEQUENCE [LARGE SCALE GENOMIC DNA]</scope>
    <source>
        <strain evidence="9 10">NBRC 107359</strain>
    </source>
</reference>
<feature type="transmembrane region" description="Helical" evidence="7">
    <location>
        <begin position="254"/>
        <end position="280"/>
    </location>
</feature>
<feature type="transmembrane region" description="Helical" evidence="7">
    <location>
        <begin position="113"/>
        <end position="134"/>
    </location>
</feature>
<keyword evidence="3" id="KW-1003">Cell membrane</keyword>
<evidence type="ECO:0000256" key="7">
    <source>
        <dbReference type="RuleBase" id="RU363032"/>
    </source>
</evidence>
<evidence type="ECO:0000256" key="4">
    <source>
        <dbReference type="ARBA" id="ARBA00022692"/>
    </source>
</evidence>
<organism evidence="9 10">
    <name type="scientific">Catellatospora coxensis</name>
    <dbReference type="NCBI Taxonomy" id="310354"/>
    <lineage>
        <taxon>Bacteria</taxon>
        <taxon>Bacillati</taxon>
        <taxon>Actinomycetota</taxon>
        <taxon>Actinomycetes</taxon>
        <taxon>Micromonosporales</taxon>
        <taxon>Micromonosporaceae</taxon>
        <taxon>Catellatospora</taxon>
    </lineage>
</organism>
<accession>A0A8J3KPQ3</accession>
<comment type="caution">
    <text evidence="9">The sequence shown here is derived from an EMBL/GenBank/DDBJ whole genome shotgun (WGS) entry which is preliminary data.</text>
</comment>
<feature type="transmembrane region" description="Helical" evidence="7">
    <location>
        <begin position="196"/>
        <end position="218"/>
    </location>
</feature>
<dbReference type="InterPro" id="IPR035906">
    <property type="entry name" value="MetI-like_sf"/>
</dbReference>
<dbReference type="Pfam" id="PF19300">
    <property type="entry name" value="BPD_transp_1_N"/>
    <property type="match status" value="1"/>
</dbReference>
<evidence type="ECO:0000313" key="10">
    <source>
        <dbReference type="Proteomes" id="UP000630887"/>
    </source>
</evidence>
<dbReference type="RefSeq" id="WP_203692751.1">
    <property type="nucleotide sequence ID" value="NZ_BAAALC010000004.1"/>
</dbReference>
<keyword evidence="6 7" id="KW-0472">Membrane</keyword>